<proteinExistence type="predicted"/>
<name>A0ABV7XX38_9FLAO</name>
<comment type="caution">
    <text evidence="1">The sequence shown here is derived from an EMBL/GenBank/DDBJ whole genome shotgun (WGS) entry which is preliminary data.</text>
</comment>
<dbReference type="EMBL" id="JBHRYO010000002">
    <property type="protein sequence ID" value="MFC3756415.1"/>
    <property type="molecule type" value="Genomic_DNA"/>
</dbReference>
<evidence type="ECO:0000313" key="1">
    <source>
        <dbReference type="EMBL" id="MFC3756415.1"/>
    </source>
</evidence>
<dbReference type="Proteomes" id="UP001595735">
    <property type="component" value="Unassembled WGS sequence"/>
</dbReference>
<accession>A0ABV7XX38</accession>
<protein>
    <submittedName>
        <fullName evidence="1">Uncharacterized protein</fullName>
    </submittedName>
</protein>
<keyword evidence="2" id="KW-1185">Reference proteome</keyword>
<organism evidence="1 2">
    <name type="scientific">Chryseobacterium tructae</name>
    <dbReference type="NCBI Taxonomy" id="1037380"/>
    <lineage>
        <taxon>Bacteria</taxon>
        <taxon>Pseudomonadati</taxon>
        <taxon>Bacteroidota</taxon>
        <taxon>Flavobacteriia</taxon>
        <taxon>Flavobacteriales</taxon>
        <taxon>Weeksellaceae</taxon>
        <taxon>Chryseobacterium group</taxon>
        <taxon>Chryseobacterium</taxon>
    </lineage>
</organism>
<dbReference type="RefSeq" id="WP_378170018.1">
    <property type="nucleotide sequence ID" value="NZ_JBHRYO010000002.1"/>
</dbReference>
<sequence length="43" mass="5106">MSETTNNPQKKITGNHKNYSSLIRLYAQKKKPMKENFIDLFTF</sequence>
<gene>
    <name evidence="1" type="ORF">ACFONJ_10595</name>
</gene>
<evidence type="ECO:0000313" key="2">
    <source>
        <dbReference type="Proteomes" id="UP001595735"/>
    </source>
</evidence>
<reference evidence="2" key="1">
    <citation type="journal article" date="2019" name="Int. J. Syst. Evol. Microbiol.">
        <title>The Global Catalogue of Microorganisms (GCM) 10K type strain sequencing project: providing services to taxonomists for standard genome sequencing and annotation.</title>
        <authorList>
            <consortium name="The Broad Institute Genomics Platform"/>
            <consortium name="The Broad Institute Genome Sequencing Center for Infectious Disease"/>
            <person name="Wu L."/>
            <person name="Ma J."/>
        </authorList>
    </citation>
    <scope>NUCLEOTIDE SEQUENCE [LARGE SCALE GENOMIC DNA]</scope>
    <source>
        <strain evidence="2">CECT 7798</strain>
    </source>
</reference>